<gene>
    <name evidence="3" type="ORF">ACFFHU_11500</name>
</gene>
<dbReference type="EMBL" id="JBHLUE010000008">
    <property type="protein sequence ID" value="MFC0564755.1"/>
    <property type="molecule type" value="Genomic_DNA"/>
</dbReference>
<evidence type="ECO:0000313" key="3">
    <source>
        <dbReference type="EMBL" id="MFC0564755.1"/>
    </source>
</evidence>
<dbReference type="Proteomes" id="UP001589894">
    <property type="component" value="Unassembled WGS sequence"/>
</dbReference>
<evidence type="ECO:0000256" key="2">
    <source>
        <dbReference type="SAM" id="Phobius"/>
    </source>
</evidence>
<feature type="region of interest" description="Disordered" evidence="1">
    <location>
        <begin position="1"/>
        <end position="59"/>
    </location>
</feature>
<sequence length="279" mass="30019">MAPSNGVNEPTREFPEFAAGRAEPPRPGQEIDVPLEGAEPAYGPAEPPGGDGTPPPAAPTAGVAGSRLFGCGLFTLVAVIGLAVVLILGLQGAGLWPHLRNPFGKEQTDRSQPPLLTSIQDLSRYVAAEGNFQVVVDLQNDRKYVPDFLLNDRTLFVGAGTVEAYVDFSKIGEGAITESADHKTVEIKLPAPQLDQAHLDLEKSYVFAEKRGLLNRLGEVFGNDPNRQKVVYQTAEERITAAARDSGLAARARENTQKMLEGLLRSLGYEKITITYTTP</sequence>
<proteinExistence type="predicted"/>
<keyword evidence="2" id="KW-0812">Transmembrane</keyword>
<keyword evidence="4" id="KW-1185">Reference proteome</keyword>
<name>A0ABV6NVF8_9ACTN</name>
<dbReference type="Pfam" id="PF14014">
    <property type="entry name" value="DUF4230"/>
    <property type="match status" value="1"/>
</dbReference>
<keyword evidence="2" id="KW-1133">Transmembrane helix</keyword>
<comment type="caution">
    <text evidence="3">The sequence shown here is derived from an EMBL/GenBank/DDBJ whole genome shotgun (WGS) entry which is preliminary data.</text>
</comment>
<protein>
    <submittedName>
        <fullName evidence="3">DUF4230 domain-containing protein</fullName>
    </submittedName>
</protein>
<reference evidence="3 4" key="1">
    <citation type="submission" date="2024-09" db="EMBL/GenBank/DDBJ databases">
        <authorList>
            <person name="Sun Q."/>
            <person name="Mori K."/>
        </authorList>
    </citation>
    <scope>NUCLEOTIDE SEQUENCE [LARGE SCALE GENOMIC DNA]</scope>
    <source>
        <strain evidence="3 4">TBRC 2205</strain>
    </source>
</reference>
<organism evidence="3 4">
    <name type="scientific">Plantactinospora siamensis</name>
    <dbReference type="NCBI Taxonomy" id="555372"/>
    <lineage>
        <taxon>Bacteria</taxon>
        <taxon>Bacillati</taxon>
        <taxon>Actinomycetota</taxon>
        <taxon>Actinomycetes</taxon>
        <taxon>Micromonosporales</taxon>
        <taxon>Micromonosporaceae</taxon>
        <taxon>Plantactinospora</taxon>
    </lineage>
</organism>
<evidence type="ECO:0000313" key="4">
    <source>
        <dbReference type="Proteomes" id="UP001589894"/>
    </source>
</evidence>
<accession>A0ABV6NVF8</accession>
<feature type="transmembrane region" description="Helical" evidence="2">
    <location>
        <begin position="67"/>
        <end position="90"/>
    </location>
</feature>
<feature type="compositionally biased region" description="Low complexity" evidence="1">
    <location>
        <begin position="34"/>
        <end position="44"/>
    </location>
</feature>
<evidence type="ECO:0000256" key="1">
    <source>
        <dbReference type="SAM" id="MobiDB-lite"/>
    </source>
</evidence>
<dbReference type="RefSeq" id="WP_377338008.1">
    <property type="nucleotide sequence ID" value="NZ_JBHLUE010000008.1"/>
</dbReference>
<dbReference type="InterPro" id="IPR025324">
    <property type="entry name" value="DUF4230"/>
</dbReference>
<keyword evidence="2" id="KW-0472">Membrane</keyword>